<dbReference type="GO" id="GO:0015288">
    <property type="term" value="F:porin activity"/>
    <property type="evidence" value="ECO:0007669"/>
    <property type="project" value="TreeGrafter"/>
</dbReference>
<sequence length="520" mass="58096">MGVRSEFPCRNQHDPFCVRGILSNVADPEKLRSSLFAGNPRRKKMKSFLGILPILIAFLASPFWGEVSAENVLEFSEVWTKIQTQAPNLKSKALEVQAAEISKDRAKKHWLPKVYADVRSYQTNDPALNFMGKLGQRSATQSDFSTASVRSQPSNFLDANNQPYTGLNSNTANIFAKDTLNNPGSQTYARGTLGIELPLYEGGAKSSASLIQEKRLSAVHAEEKYIRFREYSNAAVAYQSILLAEENGNIAENLRRKISDFLSQYQIGNRSNLVGFSGSLALKSLQLILDVSKKESETVRQSADETLHFLAVDLPADFKPKKNTLLKFVEEYLPLPNEQESGHTPLADAYSAYAEGAKESVTSEKSKFLPKVAAYAETYAYDGNRNFANSYNAGIYLQMNLLSPTDIGALDEAKAKAEGAKKKSEEIRLREESNFRILIQQEKTLSENLRSIYESVRLQEEQLQVSQKLFRNGTIQAPQLAESFSAMVNLLKMKTASESEYLRIRGELSIYAKRGNSNER</sequence>
<evidence type="ECO:0008006" key="11">
    <source>
        <dbReference type="Google" id="ProtNLM"/>
    </source>
</evidence>
<evidence type="ECO:0000313" key="7">
    <source>
        <dbReference type="EMBL" id="PJZ52129.1"/>
    </source>
</evidence>
<accession>A0A2M9YKQ7</accession>
<proteinExistence type="predicted"/>
<gene>
    <name evidence="8" type="ORF">CH376_21140</name>
    <name evidence="7" type="ORF">CH380_17000</name>
</gene>
<comment type="subcellular location">
    <subcellularLocation>
        <location evidence="1">Cell outer membrane</location>
    </subcellularLocation>
</comment>
<evidence type="ECO:0000313" key="9">
    <source>
        <dbReference type="Proteomes" id="UP000232149"/>
    </source>
</evidence>
<protein>
    <recommendedName>
        <fullName evidence="11">TolC family protein</fullName>
    </recommendedName>
</protein>
<dbReference type="EMBL" id="NPDV01000016">
    <property type="protein sequence ID" value="PJZ52129.1"/>
    <property type="molecule type" value="Genomic_DNA"/>
</dbReference>
<evidence type="ECO:0000313" key="8">
    <source>
        <dbReference type="EMBL" id="PJZ59931.1"/>
    </source>
</evidence>
<dbReference type="PANTHER" id="PTHR30026:SF5">
    <property type="entry name" value="ABC-TYPE EFFLUX SYSTEM SECRETIN COMPONENT"/>
    <property type="match status" value="1"/>
</dbReference>
<keyword evidence="4 6" id="KW-0472">Membrane</keyword>
<dbReference type="InterPro" id="IPR051906">
    <property type="entry name" value="TolC-like"/>
</dbReference>
<reference evidence="9 10" key="1">
    <citation type="submission" date="2017-07" db="EMBL/GenBank/DDBJ databases">
        <title>Leptospira spp. isolated from tropical soils.</title>
        <authorList>
            <person name="Thibeaux R."/>
            <person name="Iraola G."/>
            <person name="Ferres I."/>
            <person name="Bierque E."/>
            <person name="Girault D."/>
            <person name="Soupe-Gilbert M.-E."/>
            <person name="Picardeau M."/>
            <person name="Goarant C."/>
        </authorList>
    </citation>
    <scope>NUCLEOTIDE SEQUENCE [LARGE SCALE GENOMIC DNA]</scope>
    <source>
        <strain evidence="7 10">FH2-B-C1</strain>
        <strain evidence="8 9">FH2-B-D1</strain>
    </source>
</reference>
<dbReference type="Gene3D" id="1.20.1600.10">
    <property type="entry name" value="Outer membrane efflux proteins (OEP)"/>
    <property type="match status" value="1"/>
</dbReference>
<dbReference type="PANTHER" id="PTHR30026">
    <property type="entry name" value="OUTER MEMBRANE PROTEIN TOLC"/>
    <property type="match status" value="1"/>
</dbReference>
<dbReference type="SUPFAM" id="SSF56954">
    <property type="entry name" value="Outer membrane efflux proteins (OEP)"/>
    <property type="match status" value="1"/>
</dbReference>
<evidence type="ECO:0000313" key="10">
    <source>
        <dbReference type="Proteomes" id="UP000232188"/>
    </source>
</evidence>
<keyword evidence="3 6" id="KW-0812">Transmembrane</keyword>
<dbReference type="GO" id="GO:0009279">
    <property type="term" value="C:cell outer membrane"/>
    <property type="evidence" value="ECO:0007669"/>
    <property type="project" value="UniProtKB-SubCell"/>
</dbReference>
<dbReference type="EMBL" id="NPDU01000088">
    <property type="protein sequence ID" value="PJZ59931.1"/>
    <property type="molecule type" value="Genomic_DNA"/>
</dbReference>
<dbReference type="GO" id="GO:0015562">
    <property type="term" value="F:efflux transmembrane transporter activity"/>
    <property type="evidence" value="ECO:0007669"/>
    <property type="project" value="InterPro"/>
</dbReference>
<dbReference type="Proteomes" id="UP000232188">
    <property type="component" value="Unassembled WGS sequence"/>
</dbReference>
<name>A0A2M9YKQ7_9LEPT</name>
<evidence type="ECO:0000256" key="1">
    <source>
        <dbReference type="ARBA" id="ARBA00004442"/>
    </source>
</evidence>
<dbReference type="Proteomes" id="UP000232149">
    <property type="component" value="Unassembled WGS sequence"/>
</dbReference>
<keyword evidence="2" id="KW-1134">Transmembrane beta strand</keyword>
<evidence type="ECO:0000256" key="5">
    <source>
        <dbReference type="ARBA" id="ARBA00023237"/>
    </source>
</evidence>
<keyword evidence="9" id="KW-1185">Reference proteome</keyword>
<evidence type="ECO:0000256" key="4">
    <source>
        <dbReference type="ARBA" id="ARBA00023136"/>
    </source>
</evidence>
<feature type="transmembrane region" description="Helical" evidence="6">
    <location>
        <begin position="48"/>
        <end position="65"/>
    </location>
</feature>
<keyword evidence="5" id="KW-0998">Cell outer membrane</keyword>
<dbReference type="AlphaFoldDB" id="A0A2M9YKQ7"/>
<evidence type="ECO:0000256" key="6">
    <source>
        <dbReference type="SAM" id="Phobius"/>
    </source>
</evidence>
<evidence type="ECO:0000256" key="2">
    <source>
        <dbReference type="ARBA" id="ARBA00022452"/>
    </source>
</evidence>
<evidence type="ECO:0000256" key="3">
    <source>
        <dbReference type="ARBA" id="ARBA00022692"/>
    </source>
</evidence>
<keyword evidence="6" id="KW-1133">Transmembrane helix</keyword>
<organism evidence="7 10">
    <name type="scientific">Leptospira adleri</name>
    <dbReference type="NCBI Taxonomy" id="2023186"/>
    <lineage>
        <taxon>Bacteria</taxon>
        <taxon>Pseudomonadati</taxon>
        <taxon>Spirochaetota</taxon>
        <taxon>Spirochaetia</taxon>
        <taxon>Leptospirales</taxon>
        <taxon>Leptospiraceae</taxon>
        <taxon>Leptospira</taxon>
    </lineage>
</organism>
<dbReference type="GO" id="GO:1990281">
    <property type="term" value="C:efflux pump complex"/>
    <property type="evidence" value="ECO:0007669"/>
    <property type="project" value="TreeGrafter"/>
</dbReference>
<comment type="caution">
    <text evidence="7">The sequence shown here is derived from an EMBL/GenBank/DDBJ whole genome shotgun (WGS) entry which is preliminary data.</text>
</comment>